<protein>
    <submittedName>
        <fullName evidence="3">VWA domain-containing protein</fullName>
    </submittedName>
</protein>
<dbReference type="Pfam" id="PF13519">
    <property type="entry name" value="VWA_2"/>
    <property type="match status" value="1"/>
</dbReference>
<evidence type="ECO:0000313" key="3">
    <source>
        <dbReference type="EMBL" id="NLH35714.1"/>
    </source>
</evidence>
<reference evidence="3 4" key="1">
    <citation type="journal article" date="2020" name="Biotechnol. Biofuels">
        <title>New insights from the biogas microbiome by comprehensive genome-resolved metagenomics of nearly 1600 species originating from multiple anaerobic digesters.</title>
        <authorList>
            <person name="Campanaro S."/>
            <person name="Treu L."/>
            <person name="Rodriguez-R L.M."/>
            <person name="Kovalovszki A."/>
            <person name="Ziels R.M."/>
            <person name="Maus I."/>
            <person name="Zhu X."/>
            <person name="Kougias P.G."/>
            <person name="Basile A."/>
            <person name="Luo G."/>
            <person name="Schluter A."/>
            <person name="Konstantinidis K.T."/>
            <person name="Angelidaki I."/>
        </authorList>
    </citation>
    <scope>NUCLEOTIDE SEQUENCE [LARGE SCALE GENOMIC DNA]</scope>
    <source>
        <strain evidence="3">AS27yjCOA_61</strain>
    </source>
</reference>
<organism evidence="3 4">
    <name type="scientific">Pseudolactococcus chungangensis</name>
    <dbReference type="NCBI Taxonomy" id="451457"/>
    <lineage>
        <taxon>Bacteria</taxon>
        <taxon>Bacillati</taxon>
        <taxon>Bacillota</taxon>
        <taxon>Bacilli</taxon>
        <taxon>Lactobacillales</taxon>
        <taxon>Streptococcaceae</taxon>
        <taxon>Pseudolactococcus</taxon>
    </lineage>
</organism>
<dbReference type="SMART" id="SM00327">
    <property type="entry name" value="VWA"/>
    <property type="match status" value="1"/>
</dbReference>
<dbReference type="InterPro" id="IPR029058">
    <property type="entry name" value="AB_hydrolase_fold"/>
</dbReference>
<dbReference type="InterPro" id="IPR036465">
    <property type="entry name" value="vWFA_dom_sf"/>
</dbReference>
<dbReference type="InterPro" id="IPR002035">
    <property type="entry name" value="VWF_A"/>
</dbReference>
<feature type="domain" description="VWFA" evidence="2">
    <location>
        <begin position="49"/>
        <end position="234"/>
    </location>
</feature>
<name>A0A847J6C7_9LACT</name>
<dbReference type="PROSITE" id="PS50234">
    <property type="entry name" value="VWFA"/>
    <property type="match status" value="1"/>
</dbReference>
<dbReference type="SUPFAM" id="SSF53300">
    <property type="entry name" value="vWA-like"/>
    <property type="match status" value="1"/>
</dbReference>
<accession>A0A847J6C7</accession>
<evidence type="ECO:0000259" key="2">
    <source>
        <dbReference type="PROSITE" id="PS50234"/>
    </source>
</evidence>
<dbReference type="Pfam" id="PF01764">
    <property type="entry name" value="Lipase_3"/>
    <property type="match status" value="1"/>
</dbReference>
<dbReference type="AlphaFoldDB" id="A0A847J6C7"/>
<dbReference type="Proteomes" id="UP000559962">
    <property type="component" value="Unassembled WGS sequence"/>
</dbReference>
<dbReference type="Gene3D" id="3.40.50.1820">
    <property type="entry name" value="alpha/beta hydrolase"/>
    <property type="match status" value="1"/>
</dbReference>
<sequence>MKKMIITFCLGIFFLIPLSVTHALDFGTNVLVQATDKQLLKMKLDDEALTIFLIDTSGNMQNKDKQTTIDLINRFAVESEQARIAVIAYDNDSQVLVAPTTDSTVILEKLSTLESSGESNLTAGLKTAEELIKQSQNQKANIFIIADNAPTAGDMLKKGTYTSKDSHSYKYANAANEYAKQLKKSKVSIRTLIYLARVAKSTQAQTQRFFENIQNDGFFDISKSQTLDFLFERTKSDQTILTGQFDYGVTVFDSGGNRDAQAQFHYTDHYFEQSSDAYQNKALPYNPSLATMSLNLELAAWASPNQKNYLFKSDNAKILLTKLGFAHFEANDAFKLKPTKDSIGAVIAEKKLTVEKEDYTLLALAIRGGGYEAEWASNVTLGTSGQHQGFHKASQDVLRFLENYIKTHDIKGKIKLWLTGYSRGAATANLLAGELNSGRKLPQVELASSDLYAFCFESPAGTLASFNPRNKKNDNIINIVNPNDVVTKVAPEAKNFEFTRYGKDIQLPTKELVGETQYSLLRDRMLRELEILESLDDYIVDDFKWKKLSLNVNLSNKSIKFSVNDNNQKHILDKYLEKLIATFTAEELLNRNYYVQNHQESVRGLIAAFLADSNDKELVSAIELIKIIVDLKTTSLGEFITRPLQQKLGQALGLDDITRELNSSVLELFGDFILKHPNLALTLFENLKIVGAAHQPEICLAWLRSQDKNYTEPLPILQNRKRSAVVEEKKTYYKTNVIVEGLAFGKILGGGVTQEFDKAELYALPFENGQFDGWYKDGSLISNELECDYTVTEESTLVAKFSAIEESANEK</sequence>
<evidence type="ECO:0000313" key="4">
    <source>
        <dbReference type="Proteomes" id="UP000559962"/>
    </source>
</evidence>
<dbReference type="Gene3D" id="3.40.50.410">
    <property type="entry name" value="von Willebrand factor, type A domain"/>
    <property type="match status" value="1"/>
</dbReference>
<evidence type="ECO:0000256" key="1">
    <source>
        <dbReference type="SAM" id="SignalP"/>
    </source>
</evidence>
<dbReference type="EMBL" id="JAAYVO010000089">
    <property type="protein sequence ID" value="NLH35714.1"/>
    <property type="molecule type" value="Genomic_DNA"/>
</dbReference>
<proteinExistence type="predicted"/>
<keyword evidence="1" id="KW-0732">Signal</keyword>
<comment type="caution">
    <text evidence="3">The sequence shown here is derived from an EMBL/GenBank/DDBJ whole genome shotgun (WGS) entry which is preliminary data.</text>
</comment>
<feature type="signal peptide" evidence="1">
    <location>
        <begin position="1"/>
        <end position="23"/>
    </location>
</feature>
<feature type="chain" id="PRO_5038613336" evidence="1">
    <location>
        <begin position="24"/>
        <end position="811"/>
    </location>
</feature>
<dbReference type="SUPFAM" id="SSF53474">
    <property type="entry name" value="alpha/beta-Hydrolases"/>
    <property type="match status" value="1"/>
</dbReference>
<gene>
    <name evidence="3" type="ORF">GX453_06800</name>
</gene>
<dbReference type="InterPro" id="IPR002921">
    <property type="entry name" value="Fungal_lipase-type"/>
</dbReference>
<dbReference type="GO" id="GO:0006629">
    <property type="term" value="P:lipid metabolic process"/>
    <property type="evidence" value="ECO:0007669"/>
    <property type="project" value="InterPro"/>
</dbReference>